<accession>W0DRP7</accession>
<name>W0DRP7_9GAMM</name>
<dbReference type="InParanoid" id="W0DRP7"/>
<sequence length="313" mass="36308">MRNLRTEDEIIANWKGDIDKPVVSICCITYNHEPYIEDALEGFLIQETDFPFEILIHDDASTDRTADIIREYEAKYPRLIKPIYQTENQYSKGLRMNSTFNFPRAKGEYIALCEGDDYWIAAEKLQTQVELMRQHPEINISFHPAYKVDGFELKKEEIFSNYSKEIKIFSPEEVILGGGGFMPTASIFVKCESIKSERLIDWLSKSSVGDIVIQMHASIHQGALFIPLIAAAYRKNHQGSWSSSMVSLNRVYEHRLKMNAFYCDLEVEVPEYEKYFKKLSRRANLIFLYQSLKAFSIKYTFNALTFIFANCGK</sequence>
<proteinExistence type="predicted"/>
<dbReference type="SUPFAM" id="SSF53448">
    <property type="entry name" value="Nucleotide-diphospho-sugar transferases"/>
    <property type="match status" value="1"/>
</dbReference>
<keyword evidence="2" id="KW-0808">Transferase</keyword>
<dbReference type="EMBL" id="CP007030">
    <property type="protein sequence ID" value="AHF01122.1"/>
    <property type="molecule type" value="Genomic_DNA"/>
</dbReference>
<dbReference type="STRING" id="717772.THIAE_04360"/>
<dbReference type="PANTHER" id="PTHR22916">
    <property type="entry name" value="GLYCOSYLTRANSFERASE"/>
    <property type="match status" value="1"/>
</dbReference>
<dbReference type="RefSeq" id="WP_006459078.1">
    <property type="nucleotide sequence ID" value="NZ_CP007030.1"/>
</dbReference>
<dbReference type="GO" id="GO:0016758">
    <property type="term" value="F:hexosyltransferase activity"/>
    <property type="evidence" value="ECO:0007669"/>
    <property type="project" value="UniProtKB-ARBA"/>
</dbReference>
<dbReference type="eggNOG" id="COG0463">
    <property type="taxonomic scope" value="Bacteria"/>
</dbReference>
<gene>
    <name evidence="2" type="ORF">THIAE_04360</name>
</gene>
<keyword evidence="3" id="KW-1185">Reference proteome</keyword>
<dbReference type="KEGG" id="tao:THIAE_04360"/>
<evidence type="ECO:0000313" key="2">
    <source>
        <dbReference type="EMBL" id="AHF01122.1"/>
    </source>
</evidence>
<dbReference type="Proteomes" id="UP000005380">
    <property type="component" value="Chromosome"/>
</dbReference>
<dbReference type="PANTHER" id="PTHR22916:SF3">
    <property type="entry name" value="UDP-GLCNAC:BETAGAL BETA-1,3-N-ACETYLGLUCOSAMINYLTRANSFERASE-LIKE PROTEIN 1"/>
    <property type="match status" value="1"/>
</dbReference>
<evidence type="ECO:0000313" key="3">
    <source>
        <dbReference type="Proteomes" id="UP000005380"/>
    </source>
</evidence>
<dbReference type="OrthoDB" id="5605222at2"/>
<dbReference type="InterPro" id="IPR001173">
    <property type="entry name" value="Glyco_trans_2-like"/>
</dbReference>
<feature type="domain" description="Glycosyltransferase 2-like" evidence="1">
    <location>
        <begin position="24"/>
        <end position="164"/>
    </location>
</feature>
<dbReference type="Gene3D" id="3.90.550.10">
    <property type="entry name" value="Spore Coat Polysaccharide Biosynthesis Protein SpsA, Chain A"/>
    <property type="match status" value="1"/>
</dbReference>
<dbReference type="HOGENOM" id="CLU_025996_4_4_6"/>
<protein>
    <submittedName>
        <fullName evidence="2">Glycosyl transferase</fullName>
    </submittedName>
</protein>
<dbReference type="AlphaFoldDB" id="W0DRP7"/>
<reference evidence="2 3" key="1">
    <citation type="submission" date="2013-12" db="EMBL/GenBank/DDBJ databases">
        <authorList>
            <consortium name="DOE Joint Genome Institute"/>
            <person name="Kappler U."/>
            <person name="Huntemann M."/>
            <person name="Han J."/>
            <person name="Chen A."/>
            <person name="Kyrpides N."/>
            <person name="Mavromatis K."/>
            <person name="Markowitz V."/>
            <person name="Palaniappan K."/>
            <person name="Ivanova N."/>
            <person name="Schaumberg A."/>
            <person name="Pati A."/>
            <person name="Liolios K."/>
            <person name="Nordberg H.P."/>
            <person name="Cantor M.N."/>
            <person name="Hua S.X."/>
            <person name="Woyke T."/>
        </authorList>
    </citation>
    <scope>NUCLEOTIDE SEQUENCE [LARGE SCALE GENOMIC DNA]</scope>
    <source>
        <strain evidence="3">AL2</strain>
    </source>
</reference>
<dbReference type="Pfam" id="PF00535">
    <property type="entry name" value="Glycos_transf_2"/>
    <property type="match status" value="1"/>
</dbReference>
<dbReference type="InterPro" id="IPR029044">
    <property type="entry name" value="Nucleotide-diphossugar_trans"/>
</dbReference>
<organism evidence="2 3">
    <name type="scientific">Thiomicrospira aerophila AL3</name>
    <dbReference type="NCBI Taxonomy" id="717772"/>
    <lineage>
        <taxon>Bacteria</taxon>
        <taxon>Pseudomonadati</taxon>
        <taxon>Pseudomonadota</taxon>
        <taxon>Gammaproteobacteria</taxon>
        <taxon>Thiotrichales</taxon>
        <taxon>Piscirickettsiaceae</taxon>
        <taxon>Thiomicrospira</taxon>
    </lineage>
</organism>
<evidence type="ECO:0000259" key="1">
    <source>
        <dbReference type="Pfam" id="PF00535"/>
    </source>
</evidence>